<evidence type="ECO:0000256" key="3">
    <source>
        <dbReference type="SAM" id="MobiDB-lite"/>
    </source>
</evidence>
<dbReference type="Gene3D" id="3.30.70.3370">
    <property type="match status" value="1"/>
</dbReference>
<sequence>YVQHNISSTHPLHFSPSQSRSSSRLLIPAIMSDSVVVKTRKFMKNPLLSRRQMIVDIIHPGRANVPKSELQEVVGGMHKADGKLVVLFGFRTKFGGGKSTGFCVIYDNEDALKKFEPKHRLVRLGLETRTEKSRKAIKEAKNKGKKIRGTGASIAKHKAKRAAQND</sequence>
<evidence type="ECO:0000256" key="2">
    <source>
        <dbReference type="ARBA" id="ARBA00023274"/>
    </source>
</evidence>
<dbReference type="InterPro" id="IPR001976">
    <property type="entry name" value="Ribosomal_eS24"/>
</dbReference>
<dbReference type="InterPro" id="IPR012678">
    <property type="entry name" value="Ribosomal_uL23/eL15/eS24_sf"/>
</dbReference>
<dbReference type="GO" id="GO:0003735">
    <property type="term" value="F:structural constituent of ribosome"/>
    <property type="evidence" value="ECO:0007669"/>
    <property type="project" value="InterPro"/>
</dbReference>
<name>A0AAD8YD01_9STRA</name>
<dbReference type="SUPFAM" id="SSF54189">
    <property type="entry name" value="Ribosomal proteins S24e, L23 and L15e"/>
    <property type="match status" value="1"/>
</dbReference>
<feature type="compositionally biased region" description="Basic and acidic residues" evidence="3">
    <location>
        <begin position="133"/>
        <end position="142"/>
    </location>
</feature>
<reference evidence="4" key="1">
    <citation type="submission" date="2023-06" db="EMBL/GenBank/DDBJ databases">
        <title>Survivors Of The Sea: Transcriptome response of Skeletonema marinoi to long-term dormancy.</title>
        <authorList>
            <person name="Pinder M.I.M."/>
            <person name="Kourtchenko O."/>
            <person name="Robertson E.K."/>
            <person name="Larsson T."/>
            <person name="Maumus F."/>
            <person name="Osuna-Cruz C.M."/>
            <person name="Vancaester E."/>
            <person name="Stenow R."/>
            <person name="Vandepoele K."/>
            <person name="Ploug H."/>
            <person name="Bruchert V."/>
            <person name="Godhe A."/>
            <person name="Topel M."/>
        </authorList>
    </citation>
    <scope>NUCLEOTIDE SEQUENCE</scope>
    <source>
        <strain evidence="4">R05AC</strain>
    </source>
</reference>
<dbReference type="InterPro" id="IPR053709">
    <property type="entry name" value="eRP_eS24_sf"/>
</dbReference>
<dbReference type="GO" id="GO:0006412">
    <property type="term" value="P:translation"/>
    <property type="evidence" value="ECO:0007669"/>
    <property type="project" value="InterPro"/>
</dbReference>
<keyword evidence="1 4" id="KW-0689">Ribosomal protein</keyword>
<gene>
    <name evidence="4" type="ORF">QTG54_005818</name>
</gene>
<dbReference type="PANTHER" id="PTHR10496">
    <property type="entry name" value="40S RIBOSOMAL PROTEIN S24"/>
    <property type="match status" value="1"/>
</dbReference>
<evidence type="ECO:0000313" key="4">
    <source>
        <dbReference type="EMBL" id="KAK1743197.1"/>
    </source>
</evidence>
<comment type="caution">
    <text evidence="4">The sequence shown here is derived from an EMBL/GenBank/DDBJ whole genome shotgun (WGS) entry which is preliminary data.</text>
</comment>
<feature type="non-terminal residue" evidence="4">
    <location>
        <position position="1"/>
    </location>
</feature>
<organism evidence="4 5">
    <name type="scientific">Skeletonema marinoi</name>
    <dbReference type="NCBI Taxonomy" id="267567"/>
    <lineage>
        <taxon>Eukaryota</taxon>
        <taxon>Sar</taxon>
        <taxon>Stramenopiles</taxon>
        <taxon>Ochrophyta</taxon>
        <taxon>Bacillariophyta</taxon>
        <taxon>Coscinodiscophyceae</taxon>
        <taxon>Thalassiosirophycidae</taxon>
        <taxon>Thalassiosirales</taxon>
        <taxon>Skeletonemataceae</taxon>
        <taxon>Skeletonema</taxon>
        <taxon>Skeletonema marinoi-dohrnii complex</taxon>
    </lineage>
</organism>
<proteinExistence type="inferred from homology"/>
<feature type="compositionally biased region" description="Basic residues" evidence="3">
    <location>
        <begin position="155"/>
        <end position="166"/>
    </location>
</feature>
<evidence type="ECO:0000313" key="5">
    <source>
        <dbReference type="Proteomes" id="UP001224775"/>
    </source>
</evidence>
<dbReference type="GO" id="GO:1990904">
    <property type="term" value="C:ribonucleoprotein complex"/>
    <property type="evidence" value="ECO:0007669"/>
    <property type="project" value="UniProtKB-KW"/>
</dbReference>
<dbReference type="AlphaFoldDB" id="A0AAD8YD01"/>
<dbReference type="Proteomes" id="UP001224775">
    <property type="component" value="Unassembled WGS sequence"/>
</dbReference>
<dbReference type="Pfam" id="PF01282">
    <property type="entry name" value="Ribosomal_S24e"/>
    <property type="match status" value="1"/>
</dbReference>
<protein>
    <submittedName>
        <fullName evidence="4">40S ribosomal protein S24</fullName>
    </submittedName>
</protein>
<keyword evidence="2" id="KW-0687">Ribonucleoprotein</keyword>
<keyword evidence="5" id="KW-1185">Reference proteome</keyword>
<evidence type="ECO:0000256" key="1">
    <source>
        <dbReference type="ARBA" id="ARBA00022980"/>
    </source>
</evidence>
<accession>A0AAD8YD01</accession>
<dbReference type="HAMAP" id="MF_00545">
    <property type="entry name" value="Ribosomal_eS24"/>
    <property type="match status" value="1"/>
</dbReference>
<dbReference type="GO" id="GO:0005840">
    <property type="term" value="C:ribosome"/>
    <property type="evidence" value="ECO:0007669"/>
    <property type="project" value="UniProtKB-KW"/>
</dbReference>
<feature type="region of interest" description="Disordered" evidence="3">
    <location>
        <begin position="133"/>
        <end position="166"/>
    </location>
</feature>
<dbReference type="EMBL" id="JATAAI010000009">
    <property type="protein sequence ID" value="KAK1743197.1"/>
    <property type="molecule type" value="Genomic_DNA"/>
</dbReference>